<gene>
    <name evidence="3" type="ORF">ENW48_01680</name>
</gene>
<name>A0A7C5AL78_9BACT</name>
<proteinExistence type="predicted"/>
<dbReference type="EMBL" id="DTKJ01000014">
    <property type="protein sequence ID" value="HGZ10912.1"/>
    <property type="molecule type" value="Genomic_DNA"/>
</dbReference>
<keyword evidence="2" id="KW-0812">Transmembrane</keyword>
<dbReference type="AlphaFoldDB" id="A0A7C5AL78"/>
<protein>
    <submittedName>
        <fullName evidence="3">Periplasmic heavy metal sensor</fullName>
    </submittedName>
</protein>
<dbReference type="Pfam" id="PF13801">
    <property type="entry name" value="Metal_resist"/>
    <property type="match status" value="1"/>
</dbReference>
<dbReference type="Gene3D" id="1.20.120.1490">
    <property type="match status" value="1"/>
</dbReference>
<accession>A0A7C5AL78</accession>
<feature type="region of interest" description="Disordered" evidence="1">
    <location>
        <begin position="153"/>
        <end position="184"/>
    </location>
</feature>
<evidence type="ECO:0000256" key="1">
    <source>
        <dbReference type="SAM" id="MobiDB-lite"/>
    </source>
</evidence>
<feature type="transmembrane region" description="Helical" evidence="2">
    <location>
        <begin position="6"/>
        <end position="27"/>
    </location>
</feature>
<organism evidence="3">
    <name type="scientific">Desulfobacca acetoxidans</name>
    <dbReference type="NCBI Taxonomy" id="60893"/>
    <lineage>
        <taxon>Bacteria</taxon>
        <taxon>Pseudomonadati</taxon>
        <taxon>Thermodesulfobacteriota</taxon>
        <taxon>Desulfobaccia</taxon>
        <taxon>Desulfobaccales</taxon>
        <taxon>Desulfobaccaceae</taxon>
        <taxon>Desulfobacca</taxon>
    </lineage>
</organism>
<keyword evidence="2" id="KW-0472">Membrane</keyword>
<evidence type="ECO:0000313" key="3">
    <source>
        <dbReference type="EMBL" id="HGZ10912.1"/>
    </source>
</evidence>
<sequence>MKRDWLLYLVLFSLALNVGTIGTLAYLRWQDGKVAAPATTGERLPFRELLAQLKLDDQQRQALGRMASGHWRQVRNFRQELARCRQELFTLMKQDPLPEWPLVEAKVREISNLQLRMEEEMVRHLLEMQRHLRPEQRQMLLAHLERQLGSIWGGRGPHHGRRFPGWGPGPPTHLPPTSQTPEGK</sequence>
<keyword evidence="2" id="KW-1133">Transmembrane helix</keyword>
<reference evidence="3" key="1">
    <citation type="journal article" date="2020" name="mSystems">
        <title>Genome- and Community-Level Interaction Insights into Carbon Utilization and Element Cycling Functions of Hydrothermarchaeota in Hydrothermal Sediment.</title>
        <authorList>
            <person name="Zhou Z."/>
            <person name="Liu Y."/>
            <person name="Xu W."/>
            <person name="Pan J."/>
            <person name="Luo Z.H."/>
            <person name="Li M."/>
        </authorList>
    </citation>
    <scope>NUCLEOTIDE SEQUENCE [LARGE SCALE GENOMIC DNA]</scope>
    <source>
        <strain evidence="3">SpSt-853</strain>
    </source>
</reference>
<comment type="caution">
    <text evidence="3">The sequence shown here is derived from an EMBL/GenBank/DDBJ whole genome shotgun (WGS) entry which is preliminary data.</text>
</comment>
<evidence type="ECO:0000256" key="2">
    <source>
        <dbReference type="SAM" id="Phobius"/>
    </source>
</evidence>
<feature type="compositionally biased region" description="Polar residues" evidence="1">
    <location>
        <begin position="175"/>
        <end position="184"/>
    </location>
</feature>
<dbReference type="InterPro" id="IPR025961">
    <property type="entry name" value="Metal_resist"/>
</dbReference>